<reference evidence="3 4" key="1">
    <citation type="submission" date="2024-02" db="EMBL/GenBank/DDBJ databases">
        <title>Discinaceae phylogenomics.</title>
        <authorList>
            <person name="Dirks A.C."/>
            <person name="James T.Y."/>
        </authorList>
    </citation>
    <scope>NUCLEOTIDE SEQUENCE [LARGE SCALE GENOMIC DNA]</scope>
    <source>
        <strain evidence="3 4">ACD0624</strain>
    </source>
</reference>
<name>A0ABR3GAI1_9PEZI</name>
<feature type="region of interest" description="Disordered" evidence="2">
    <location>
        <begin position="1"/>
        <end position="84"/>
    </location>
</feature>
<comment type="caution">
    <text evidence="3">The sequence shown here is derived from an EMBL/GenBank/DDBJ whole genome shotgun (WGS) entry which is preliminary data.</text>
</comment>
<gene>
    <name evidence="3" type="ORF">Q9L58_008126</name>
</gene>
<dbReference type="InterPro" id="IPR018618">
    <property type="entry name" value="GID4/10-like"/>
</dbReference>
<evidence type="ECO:0000313" key="4">
    <source>
        <dbReference type="Proteomes" id="UP001447188"/>
    </source>
</evidence>
<feature type="compositionally biased region" description="Low complexity" evidence="2">
    <location>
        <begin position="134"/>
        <end position="145"/>
    </location>
</feature>
<dbReference type="Proteomes" id="UP001447188">
    <property type="component" value="Unassembled WGS sequence"/>
</dbReference>
<organism evidence="3 4">
    <name type="scientific">Discina gigas</name>
    <dbReference type="NCBI Taxonomy" id="1032678"/>
    <lineage>
        <taxon>Eukaryota</taxon>
        <taxon>Fungi</taxon>
        <taxon>Dikarya</taxon>
        <taxon>Ascomycota</taxon>
        <taxon>Pezizomycotina</taxon>
        <taxon>Pezizomycetes</taxon>
        <taxon>Pezizales</taxon>
        <taxon>Discinaceae</taxon>
        <taxon>Discina</taxon>
    </lineage>
</organism>
<comment type="similarity">
    <text evidence="1">Belongs to the GID4/VID24 family.</text>
</comment>
<proteinExistence type="inferred from homology"/>
<accession>A0ABR3GAI1</accession>
<dbReference type="PANTHER" id="PTHR14534">
    <property type="entry name" value="VACUOLAR IMPORT AND DEGRADATION PROTEIN 24"/>
    <property type="match status" value="1"/>
</dbReference>
<evidence type="ECO:0000313" key="3">
    <source>
        <dbReference type="EMBL" id="KAL0632968.1"/>
    </source>
</evidence>
<evidence type="ECO:0000256" key="1">
    <source>
        <dbReference type="ARBA" id="ARBA00061469"/>
    </source>
</evidence>
<feature type="region of interest" description="Disordered" evidence="2">
    <location>
        <begin position="128"/>
        <end position="149"/>
    </location>
</feature>
<evidence type="ECO:0000256" key="2">
    <source>
        <dbReference type="SAM" id="MobiDB-lite"/>
    </source>
</evidence>
<protein>
    <recommendedName>
        <fullName evidence="5">Vacuolar import and degradation protein-domain-containing protein</fullName>
    </recommendedName>
</protein>
<keyword evidence="4" id="KW-1185">Reference proteome</keyword>
<sequence length="474" mass="54977">MQSIAQAPPITDNDSLRARHRGFHGQSQPRPHRIAGDLPGPSGSDDRMRRMTGSTRLRQSLRDSDLRQQPQQDQAYGPRVPFWRPGQRQSLYDWAPATPPEEDFENRSLPPLVDGGELNDEMLRNAPFSQRADSPSPLISLSQSQTRAHRDPTVNIRMYESLFGTPIDPSFQSTFMQPIRQNPRRPIRPRSQWHGWSWEREHEREGRDDASRSRLEWRDAEVMLRSRPFRIRSENYRDHIASASSSCELEEAIKYLAKLRTSTSLQESLQLAGFDRGDDWLKMLDEIRFDDLLLDTHFLHVAETSWLKVGGVFWGNVCATATAGTMEAFTDFQKPASDKTSITTYLEGEIIDFKTHSLETFNFPSNIKDDAQNWRKLEPFCQLSNEQLVKSLVSRKFMKGLTDNWVFMRWKEKCFITPQTSPDVGVLTIGGFYFLSLRRSDGQIQGFYYDPMSQPFQELNLKPRERLFPTYEFR</sequence>
<dbReference type="EMBL" id="JBBBZM010000142">
    <property type="protein sequence ID" value="KAL0632968.1"/>
    <property type="molecule type" value="Genomic_DNA"/>
</dbReference>
<dbReference type="Pfam" id="PF09783">
    <property type="entry name" value="Vac_ImportDeg"/>
    <property type="match status" value="1"/>
</dbReference>
<evidence type="ECO:0008006" key="5">
    <source>
        <dbReference type="Google" id="ProtNLM"/>
    </source>
</evidence>
<dbReference type="PANTHER" id="PTHR14534:SF3">
    <property type="entry name" value="GID COMPLEX SUBUNIT 4 HOMOLOG"/>
    <property type="match status" value="1"/>
</dbReference>